<feature type="domain" description="AMP-dependent synthetase/ligase" evidence="11">
    <location>
        <begin position="212"/>
        <end position="459"/>
    </location>
</feature>
<comment type="pathway">
    <text evidence="2 9">Lipid metabolism; fatty acid metabolism.</text>
</comment>
<comment type="similarity">
    <text evidence="3 9">Belongs to the ATP-dependent AMP-binding enzyme family.</text>
</comment>
<dbReference type="InterPro" id="IPR000873">
    <property type="entry name" value="AMP-dep_synth/lig_dom"/>
</dbReference>
<feature type="compositionally biased region" description="Basic and acidic residues" evidence="10">
    <location>
        <begin position="59"/>
        <end position="73"/>
    </location>
</feature>
<keyword evidence="7 9" id="KW-0067">ATP-binding</keyword>
<dbReference type="STRING" id="3708.A0A078JDX7"/>
<dbReference type="AlphaFoldDB" id="A0A078JDX7"/>
<comment type="cofactor">
    <cofactor evidence="1">
        <name>Mg(2+)</name>
        <dbReference type="ChEBI" id="CHEBI:18420"/>
    </cofactor>
</comment>
<evidence type="ECO:0000256" key="9">
    <source>
        <dbReference type="RuleBase" id="RU369030"/>
    </source>
</evidence>
<keyword evidence="4 9" id="KW-0436">Ligase</keyword>
<name>A0A078JDX7_BRANA</name>
<evidence type="ECO:0000256" key="7">
    <source>
        <dbReference type="ARBA" id="ARBA00022840"/>
    </source>
</evidence>
<keyword evidence="5 9" id="KW-0547">Nucleotide-binding</keyword>
<comment type="function">
    <text evidence="9">Catalyzes the conversion of long-chain fatty acids to their active form acyl-CoAs for both synthesis of cellular lipids, and degradation via beta-oxidation.</text>
</comment>
<evidence type="ECO:0000256" key="10">
    <source>
        <dbReference type="SAM" id="MobiDB-lite"/>
    </source>
</evidence>
<dbReference type="Gramene" id="CDY64879">
    <property type="protein sequence ID" value="CDY64879"/>
    <property type="gene ID" value="GSBRNA2T00043782001"/>
</dbReference>
<evidence type="ECO:0000256" key="3">
    <source>
        <dbReference type="ARBA" id="ARBA00006432"/>
    </source>
</evidence>
<reference evidence="12 13" key="1">
    <citation type="journal article" date="2014" name="Science">
        <title>Plant genetics. Early allopolyploid evolution in the post-Neolithic Brassica napus oilseed genome.</title>
        <authorList>
            <person name="Chalhoub B."/>
            <person name="Denoeud F."/>
            <person name="Liu S."/>
            <person name="Parkin I.A."/>
            <person name="Tang H."/>
            <person name="Wang X."/>
            <person name="Chiquet J."/>
            <person name="Belcram H."/>
            <person name="Tong C."/>
            <person name="Samans B."/>
            <person name="Correa M."/>
            <person name="Da Silva C."/>
            <person name="Just J."/>
            <person name="Falentin C."/>
            <person name="Koh C.S."/>
            <person name="Le Clainche I."/>
            <person name="Bernard M."/>
            <person name="Bento P."/>
            <person name="Noel B."/>
            <person name="Labadie K."/>
            <person name="Alberti A."/>
            <person name="Charles M."/>
            <person name="Arnaud D."/>
            <person name="Guo H."/>
            <person name="Daviaud C."/>
            <person name="Alamery S."/>
            <person name="Jabbari K."/>
            <person name="Zhao M."/>
            <person name="Edger P.P."/>
            <person name="Chelaifa H."/>
            <person name="Tack D."/>
            <person name="Lassalle G."/>
            <person name="Mestiri I."/>
            <person name="Schnel N."/>
            <person name="Le Paslier M.C."/>
            <person name="Fan G."/>
            <person name="Renault V."/>
            <person name="Bayer P.E."/>
            <person name="Golicz A.A."/>
            <person name="Manoli S."/>
            <person name="Lee T.H."/>
            <person name="Thi V.H."/>
            <person name="Chalabi S."/>
            <person name="Hu Q."/>
            <person name="Fan C."/>
            <person name="Tollenaere R."/>
            <person name="Lu Y."/>
            <person name="Battail C."/>
            <person name="Shen J."/>
            <person name="Sidebottom C.H."/>
            <person name="Wang X."/>
            <person name="Canaguier A."/>
            <person name="Chauveau A."/>
            <person name="Berard A."/>
            <person name="Deniot G."/>
            <person name="Guan M."/>
            <person name="Liu Z."/>
            <person name="Sun F."/>
            <person name="Lim Y.P."/>
            <person name="Lyons E."/>
            <person name="Town C.D."/>
            <person name="Bancroft I."/>
            <person name="Wang X."/>
            <person name="Meng J."/>
            <person name="Ma J."/>
            <person name="Pires J.C."/>
            <person name="King G.J."/>
            <person name="Brunel D."/>
            <person name="Delourme R."/>
            <person name="Renard M."/>
            <person name="Aury J.M."/>
            <person name="Adams K.L."/>
            <person name="Batley J."/>
            <person name="Snowdon R.J."/>
            <person name="Tost J."/>
            <person name="Edwards D."/>
            <person name="Zhou Y."/>
            <person name="Hua W."/>
            <person name="Sharpe A.G."/>
            <person name="Paterson A.H."/>
            <person name="Guan C."/>
            <person name="Wincker P."/>
        </authorList>
    </citation>
    <scope>NUCLEOTIDE SEQUENCE [LARGE SCALE GENOMIC DNA]</scope>
    <source>
        <strain evidence="13">cv. Darmor-bzh</strain>
    </source>
</reference>
<protein>
    <recommendedName>
        <fullName evidence="8 9">Long-chain-fatty-acid--CoA ligase</fullName>
        <ecNumber evidence="8 9">6.2.1.3</ecNumber>
    </recommendedName>
</protein>
<accession>A0A078JDX7</accession>
<dbReference type="Gene3D" id="3.40.50.12780">
    <property type="entry name" value="N-terminal domain of ligase-like"/>
    <property type="match status" value="2"/>
</dbReference>
<evidence type="ECO:0000256" key="1">
    <source>
        <dbReference type="ARBA" id="ARBA00001946"/>
    </source>
</evidence>
<dbReference type="SUPFAM" id="SSF56801">
    <property type="entry name" value="Acetyl-CoA synthetase-like"/>
    <property type="match status" value="2"/>
</dbReference>
<organism evidence="12 13">
    <name type="scientific">Brassica napus</name>
    <name type="common">Rape</name>
    <dbReference type="NCBI Taxonomy" id="3708"/>
    <lineage>
        <taxon>Eukaryota</taxon>
        <taxon>Viridiplantae</taxon>
        <taxon>Streptophyta</taxon>
        <taxon>Embryophyta</taxon>
        <taxon>Tracheophyta</taxon>
        <taxon>Spermatophyta</taxon>
        <taxon>Magnoliopsida</taxon>
        <taxon>eudicotyledons</taxon>
        <taxon>Gunneridae</taxon>
        <taxon>Pentapetalae</taxon>
        <taxon>rosids</taxon>
        <taxon>malvids</taxon>
        <taxon>Brassicales</taxon>
        <taxon>Brassicaceae</taxon>
        <taxon>Brassiceae</taxon>
        <taxon>Brassica</taxon>
    </lineage>
</organism>
<dbReference type="EC" id="6.2.1.3" evidence="8 9"/>
<keyword evidence="6 9" id="KW-0276">Fatty acid metabolism</keyword>
<evidence type="ECO:0000256" key="5">
    <source>
        <dbReference type="ARBA" id="ARBA00022741"/>
    </source>
</evidence>
<dbReference type="GO" id="GO:0004467">
    <property type="term" value="F:long-chain fatty acid-CoA ligase activity"/>
    <property type="evidence" value="ECO:0000318"/>
    <property type="project" value="GO_Central"/>
</dbReference>
<feature type="domain" description="AMP-dependent synthetase/ligase" evidence="11">
    <location>
        <begin position="502"/>
        <end position="783"/>
    </location>
</feature>
<dbReference type="PaxDb" id="3708-A0A078JDX7"/>
<dbReference type="PANTHER" id="PTHR43272:SF42">
    <property type="entry name" value="LONG CHAIN ACYL-COA SYNTHETASE 3"/>
    <property type="match status" value="1"/>
</dbReference>
<dbReference type="CDD" id="cd05927">
    <property type="entry name" value="LC-FACS_euk"/>
    <property type="match status" value="1"/>
</dbReference>
<evidence type="ECO:0000256" key="4">
    <source>
        <dbReference type="ARBA" id="ARBA00022598"/>
    </source>
</evidence>
<feature type="region of interest" description="Disordered" evidence="10">
    <location>
        <begin position="55"/>
        <end position="198"/>
    </location>
</feature>
<keyword evidence="13" id="KW-1185">Reference proteome</keyword>
<dbReference type="PROSITE" id="PS00455">
    <property type="entry name" value="AMP_BINDING"/>
    <property type="match status" value="2"/>
</dbReference>
<comment type="catalytic activity">
    <reaction evidence="9">
        <text>a long-chain fatty acid + ATP + CoA = a long-chain fatty acyl-CoA + AMP + diphosphate</text>
        <dbReference type="Rhea" id="RHEA:15421"/>
        <dbReference type="ChEBI" id="CHEBI:30616"/>
        <dbReference type="ChEBI" id="CHEBI:33019"/>
        <dbReference type="ChEBI" id="CHEBI:57287"/>
        <dbReference type="ChEBI" id="CHEBI:57560"/>
        <dbReference type="ChEBI" id="CHEBI:83139"/>
        <dbReference type="ChEBI" id="CHEBI:456215"/>
        <dbReference type="EC" id="6.2.1.3"/>
    </reaction>
</comment>
<evidence type="ECO:0000256" key="6">
    <source>
        <dbReference type="ARBA" id="ARBA00022832"/>
    </source>
</evidence>
<evidence type="ECO:0000256" key="2">
    <source>
        <dbReference type="ARBA" id="ARBA00004872"/>
    </source>
</evidence>
<sequence>MATDRFIVEVEKGKEGVDGGSPSVGSVYRSIYAKDGFPEPADDLLSCWDIFRASASTPPEHHQRDPRSSELRSRQASNEPITRGALQASALRNQKPAKANLKETPFPETRAGDGGSEQASTSRKPPPLNMQAAPSPPVTSRRTRRCSTNRATVRDNGGTRGRTRRSMTGRRRRSDGKPLRRTKKGLRRGHGRSRADRTPWMLKKELLLSLSAEKSPDNPMLGRREIVDGKAGKYVWQTYKEVYDIVIKLGNSIRTIGVGKGEKCGIYGANSPEWIISMEACNAHGLYCVPLYDTLGAGAIEFIICHAEVSLAFSEEKKISELLKTAPNSTKYLKNIVSFGEVSNVQRAEAERHGLSIYSWDQFLKLGEGKHYELPEKKRSDICTIMYTSGTTGDPKGVLLTNESIIYLLEGVKKLLKTINEELTSKDVYLSYLPLAHIFDRVIEELFIYEAASIGFWRGVGYRTLLKTAPNSTKYLKNIVSFGEVSNVQRAEAERHGLSIYSWDQFLKLGEGKHYELPEKKRSDICTIMYTSGTTGDPKGVLLTNESIIYLLEGVKKLLKTINEELTSKDVYLSYLPLAHIFDRVIEELFIYEAASIGFWRGDVKILVEDIAALKPTIFCAVPRVLERIYNGLQQKLSDGGFLKKTLFNFAFNYKHNNMVKGKAHEQAAPIFDKIVFKKVKEGLGGRVRLILSGAAPLAAHIESFLRVVACAHVLQGYGLTESCGGTFVSIPNELQMLGTVGPPVPNVDIRLESVPEMGYDALASKPRGEICIRGKTLFSGYYKREDLTQEVFIDGWLHTGDVGEWQPDGAMKIIDRKKNIFKLSQGEYVAVENLENIYSHVAAIESIWVYGNSYESYLVAVVCPSKIQIEHWAKEHNVSGDFETICQNQKTKEFILGEFNRVAKDKKLKGFELIKGVHLDTVPFDMERDLITPSYKKKRPQLLKYYQKEIDEMYNKTKN</sequence>
<keyword evidence="9" id="KW-0443">Lipid metabolism</keyword>
<dbReference type="GO" id="GO:0016020">
    <property type="term" value="C:membrane"/>
    <property type="evidence" value="ECO:0000318"/>
    <property type="project" value="GO_Central"/>
</dbReference>
<dbReference type="EMBL" id="LK034587">
    <property type="protein sequence ID" value="CDY64879.1"/>
    <property type="molecule type" value="Genomic_DNA"/>
</dbReference>
<dbReference type="Proteomes" id="UP000028999">
    <property type="component" value="Unassembled WGS sequence"/>
</dbReference>
<dbReference type="GO" id="GO:0005783">
    <property type="term" value="C:endoplasmic reticulum"/>
    <property type="evidence" value="ECO:0000318"/>
    <property type="project" value="GO_Central"/>
</dbReference>
<proteinExistence type="inferred from homology"/>
<dbReference type="OMA" id="LECCWDI"/>
<gene>
    <name evidence="12" type="primary">BnaAnng19690D</name>
    <name evidence="12" type="ORF">GSBRNA2T00043782001</name>
</gene>
<feature type="compositionally biased region" description="Basic residues" evidence="10">
    <location>
        <begin position="161"/>
        <end position="192"/>
    </location>
</feature>
<dbReference type="InterPro" id="IPR020845">
    <property type="entry name" value="AMP-binding_CS"/>
</dbReference>
<dbReference type="GO" id="GO:0005524">
    <property type="term" value="F:ATP binding"/>
    <property type="evidence" value="ECO:0007669"/>
    <property type="project" value="UniProtKB-KW"/>
</dbReference>
<evidence type="ECO:0000313" key="13">
    <source>
        <dbReference type="Proteomes" id="UP000028999"/>
    </source>
</evidence>
<dbReference type="Pfam" id="PF00501">
    <property type="entry name" value="AMP-binding"/>
    <property type="match status" value="2"/>
</dbReference>
<dbReference type="UniPathway" id="UPA00199"/>
<dbReference type="PANTHER" id="PTHR43272">
    <property type="entry name" value="LONG-CHAIN-FATTY-ACID--COA LIGASE"/>
    <property type="match status" value="1"/>
</dbReference>
<evidence type="ECO:0000259" key="11">
    <source>
        <dbReference type="Pfam" id="PF00501"/>
    </source>
</evidence>
<dbReference type="InterPro" id="IPR045311">
    <property type="entry name" value="LC-FACS_euk"/>
</dbReference>
<evidence type="ECO:0000256" key="8">
    <source>
        <dbReference type="ARBA" id="ARBA00026121"/>
    </source>
</evidence>
<evidence type="ECO:0000313" key="12">
    <source>
        <dbReference type="EMBL" id="CDY64879.1"/>
    </source>
</evidence>
<dbReference type="InterPro" id="IPR042099">
    <property type="entry name" value="ANL_N_sf"/>
</dbReference>